<dbReference type="RefSeq" id="WP_089344170.1">
    <property type="nucleotide sequence ID" value="NZ_CP067132.1"/>
</dbReference>
<dbReference type="InterPro" id="IPR036366">
    <property type="entry name" value="PGBDSf"/>
</dbReference>
<evidence type="ECO:0000256" key="2">
    <source>
        <dbReference type="SAM" id="SignalP"/>
    </source>
</evidence>
<keyword evidence="2" id="KW-0732">Signal</keyword>
<evidence type="ECO:0008006" key="5">
    <source>
        <dbReference type="Google" id="ProtNLM"/>
    </source>
</evidence>
<feature type="region of interest" description="Disordered" evidence="1">
    <location>
        <begin position="164"/>
        <end position="196"/>
    </location>
</feature>
<dbReference type="EMBL" id="FZQB01000005">
    <property type="protein sequence ID" value="SNT73808.1"/>
    <property type="molecule type" value="Genomic_DNA"/>
</dbReference>
<sequence>MKALLLPIVLFLAAPVTALAEPCVGSNFDRALPGAVNVQRRTSDVPTARYPGIWQEGRVAGYAYQIASDYSALLTDRHDSPSWQIAVICEAGAESCEISTEGQPDASAGPIAEALGRCLLGQPVSSADFSRPAHLANDGLPLDVGITDPERSIDSVAAIATAAGVQRSAEQQATDGTRTPASGNDPEADRPAAIPDPVLEQPTETAAERASNIQNGPSLVPDQPCGLQLIEPGTSTVQTLQRLLTAAGFQPGTDDGVMGRRTRQALTAALGEEAATLSIEEAIRALNKQMCQE</sequence>
<reference evidence="3 4" key="1">
    <citation type="submission" date="2017-07" db="EMBL/GenBank/DDBJ databases">
        <authorList>
            <person name="Sun Z.S."/>
            <person name="Albrecht U."/>
            <person name="Echele G."/>
            <person name="Lee C.C."/>
        </authorList>
    </citation>
    <scope>NUCLEOTIDE SEQUENCE [LARGE SCALE GENOMIC DNA]</scope>
    <source>
        <strain evidence="3 4">DSM 14827</strain>
    </source>
</reference>
<keyword evidence="4" id="KW-1185">Reference proteome</keyword>
<accession>A0A239PUK8</accession>
<protein>
    <recommendedName>
        <fullName evidence="5">Peptidoglycan binding domain-containing protein</fullName>
    </recommendedName>
</protein>
<evidence type="ECO:0000256" key="1">
    <source>
        <dbReference type="SAM" id="MobiDB-lite"/>
    </source>
</evidence>
<name>A0A239PUK8_9RHOB</name>
<dbReference type="AlphaFoldDB" id="A0A239PUK8"/>
<evidence type="ECO:0000313" key="4">
    <source>
        <dbReference type="Proteomes" id="UP000198307"/>
    </source>
</evidence>
<evidence type="ECO:0000313" key="3">
    <source>
        <dbReference type="EMBL" id="SNT73808.1"/>
    </source>
</evidence>
<feature type="chain" id="PRO_5011969477" description="Peptidoglycan binding domain-containing protein" evidence="2">
    <location>
        <begin position="21"/>
        <end position="293"/>
    </location>
</feature>
<dbReference type="Gene3D" id="1.10.101.10">
    <property type="entry name" value="PGBD-like superfamily/PGBD"/>
    <property type="match status" value="1"/>
</dbReference>
<feature type="signal peptide" evidence="2">
    <location>
        <begin position="1"/>
        <end position="20"/>
    </location>
</feature>
<dbReference type="Proteomes" id="UP000198307">
    <property type="component" value="Unassembled WGS sequence"/>
</dbReference>
<proteinExistence type="predicted"/>
<gene>
    <name evidence="3" type="ORF">SAMN05444959_105254</name>
</gene>
<organism evidence="3 4">
    <name type="scientific">Paracoccus seriniphilus</name>
    <dbReference type="NCBI Taxonomy" id="184748"/>
    <lineage>
        <taxon>Bacteria</taxon>
        <taxon>Pseudomonadati</taxon>
        <taxon>Pseudomonadota</taxon>
        <taxon>Alphaproteobacteria</taxon>
        <taxon>Rhodobacterales</taxon>
        <taxon>Paracoccaceae</taxon>
        <taxon>Paracoccus</taxon>
    </lineage>
</organism>
<dbReference type="OrthoDB" id="7770619at2"/>
<feature type="compositionally biased region" description="Polar residues" evidence="1">
    <location>
        <begin position="168"/>
        <end position="182"/>
    </location>
</feature>